<feature type="transmembrane region" description="Helical" evidence="1">
    <location>
        <begin position="53"/>
        <end position="72"/>
    </location>
</feature>
<organism evidence="2 3">
    <name type="scientific">Meloidogyne incognita</name>
    <name type="common">Southern root-knot nematode worm</name>
    <name type="synonym">Oxyuris incognita</name>
    <dbReference type="NCBI Taxonomy" id="6306"/>
    <lineage>
        <taxon>Eukaryota</taxon>
        <taxon>Metazoa</taxon>
        <taxon>Ecdysozoa</taxon>
        <taxon>Nematoda</taxon>
        <taxon>Chromadorea</taxon>
        <taxon>Rhabditida</taxon>
        <taxon>Tylenchina</taxon>
        <taxon>Tylenchomorpha</taxon>
        <taxon>Tylenchoidea</taxon>
        <taxon>Meloidogynidae</taxon>
        <taxon>Meloidogyninae</taxon>
        <taxon>Meloidogyne</taxon>
        <taxon>Meloidogyne incognita group</taxon>
    </lineage>
</organism>
<feature type="transmembrane region" description="Helical" evidence="1">
    <location>
        <begin position="12"/>
        <end position="33"/>
    </location>
</feature>
<evidence type="ECO:0000313" key="2">
    <source>
        <dbReference type="Proteomes" id="UP000887563"/>
    </source>
</evidence>
<protein>
    <submittedName>
        <fullName evidence="3">Uncharacterized protein</fullName>
    </submittedName>
</protein>
<name>A0A914LV92_MELIC</name>
<dbReference type="AlphaFoldDB" id="A0A914LV92"/>
<proteinExistence type="predicted"/>
<keyword evidence="2" id="KW-1185">Reference proteome</keyword>
<sequence>MTLFLNCLNLMPFFLNFFIIYFSFLSNCLDLTLNGFNSLSMYILNLLFNSFNMLFYNLGIVLTFNILLYFLVKFFPLAVLLRPIYRKCFIHSIGYVC</sequence>
<keyword evidence="1" id="KW-0472">Membrane</keyword>
<evidence type="ECO:0000313" key="3">
    <source>
        <dbReference type="WBParaSite" id="Minc3s00716g16466"/>
    </source>
</evidence>
<keyword evidence="1" id="KW-1133">Transmembrane helix</keyword>
<dbReference type="Proteomes" id="UP000887563">
    <property type="component" value="Unplaced"/>
</dbReference>
<accession>A0A914LV92</accession>
<reference evidence="3" key="1">
    <citation type="submission" date="2022-11" db="UniProtKB">
        <authorList>
            <consortium name="WormBaseParasite"/>
        </authorList>
    </citation>
    <scope>IDENTIFICATION</scope>
</reference>
<keyword evidence="1" id="KW-0812">Transmembrane</keyword>
<evidence type="ECO:0000256" key="1">
    <source>
        <dbReference type="SAM" id="Phobius"/>
    </source>
</evidence>
<dbReference type="WBParaSite" id="Minc3s00716g16466">
    <property type="protein sequence ID" value="Minc3s00716g16466"/>
    <property type="gene ID" value="Minc3s00716g16466"/>
</dbReference>